<dbReference type="GO" id="GO:0016020">
    <property type="term" value="C:membrane"/>
    <property type="evidence" value="ECO:0007669"/>
    <property type="project" value="UniProtKB-SubCell"/>
</dbReference>
<sequence length="164" mass="18590">MKEPLIAALVIGYVELTPDTKGCIPMNEKLIFLPVLIHILLTVSVFIALASAKKRALAEDSVNEERRGLFDDAWPNKVIQINNNIRNQFEVPILFYVLIFMLWELGGVSWLACLIAWLFVGSRILHAYIHTGTNYVPLRRKVFTFGCVMVLILTFLVSKAIWSA</sequence>
<evidence type="ECO:0000256" key="4">
    <source>
        <dbReference type="ARBA" id="ARBA00023136"/>
    </source>
</evidence>
<keyword evidence="7" id="KW-1185">Reference proteome</keyword>
<dbReference type="Proteomes" id="UP000235116">
    <property type="component" value="Chromosome"/>
</dbReference>
<feature type="transmembrane region" description="Helical" evidence="5">
    <location>
        <begin position="142"/>
        <end position="162"/>
    </location>
</feature>
<dbReference type="KEGG" id="kak:Kalk_08870"/>
<dbReference type="EMBL" id="CP022684">
    <property type="protein sequence ID" value="AUM12524.1"/>
    <property type="molecule type" value="Genomic_DNA"/>
</dbReference>
<dbReference type="AlphaFoldDB" id="A0A2K9LP00"/>
<evidence type="ECO:0000256" key="1">
    <source>
        <dbReference type="ARBA" id="ARBA00004370"/>
    </source>
</evidence>
<keyword evidence="3 5" id="KW-1133">Transmembrane helix</keyword>
<evidence type="ECO:0000256" key="2">
    <source>
        <dbReference type="ARBA" id="ARBA00022692"/>
    </source>
</evidence>
<dbReference type="Pfam" id="PF01124">
    <property type="entry name" value="MAPEG"/>
    <property type="match status" value="1"/>
</dbReference>
<evidence type="ECO:0000256" key="3">
    <source>
        <dbReference type="ARBA" id="ARBA00022989"/>
    </source>
</evidence>
<dbReference type="SUPFAM" id="SSF161084">
    <property type="entry name" value="MAPEG domain-like"/>
    <property type="match status" value="1"/>
</dbReference>
<name>A0A2K9LP00_9GAMM</name>
<dbReference type="Gene3D" id="1.20.120.550">
    <property type="entry name" value="Membrane associated eicosanoid/glutathione metabolism-like domain"/>
    <property type="match status" value="1"/>
</dbReference>
<accession>A0A2K9LP00</accession>
<reference evidence="7" key="1">
    <citation type="submission" date="2017-08" db="EMBL/GenBank/DDBJ databases">
        <title>Direct submision.</title>
        <authorList>
            <person name="Kim S.-J."/>
            <person name="Rhee S.-K."/>
        </authorList>
    </citation>
    <scope>NUCLEOTIDE SEQUENCE [LARGE SCALE GENOMIC DNA]</scope>
    <source>
        <strain evidence="7">GI5</strain>
    </source>
</reference>
<feature type="transmembrane region" description="Helical" evidence="5">
    <location>
        <begin position="93"/>
        <end position="121"/>
    </location>
</feature>
<keyword evidence="2 5" id="KW-0812">Transmembrane</keyword>
<gene>
    <name evidence="6" type="ORF">Kalk_08870</name>
</gene>
<dbReference type="InterPro" id="IPR001129">
    <property type="entry name" value="Membr-assoc_MAPEG"/>
</dbReference>
<feature type="transmembrane region" description="Helical" evidence="5">
    <location>
        <begin position="30"/>
        <end position="52"/>
    </location>
</feature>
<evidence type="ECO:0000313" key="7">
    <source>
        <dbReference type="Proteomes" id="UP000235116"/>
    </source>
</evidence>
<keyword evidence="4 5" id="KW-0472">Membrane</keyword>
<evidence type="ECO:0008006" key="8">
    <source>
        <dbReference type="Google" id="ProtNLM"/>
    </source>
</evidence>
<organism evidence="6 7">
    <name type="scientific">Ketobacter alkanivorans</name>
    <dbReference type="NCBI Taxonomy" id="1917421"/>
    <lineage>
        <taxon>Bacteria</taxon>
        <taxon>Pseudomonadati</taxon>
        <taxon>Pseudomonadota</taxon>
        <taxon>Gammaproteobacteria</taxon>
        <taxon>Pseudomonadales</taxon>
        <taxon>Ketobacteraceae</taxon>
        <taxon>Ketobacter</taxon>
    </lineage>
</organism>
<evidence type="ECO:0000256" key="5">
    <source>
        <dbReference type="SAM" id="Phobius"/>
    </source>
</evidence>
<comment type="subcellular location">
    <subcellularLocation>
        <location evidence="1">Membrane</location>
    </subcellularLocation>
</comment>
<dbReference type="OrthoDB" id="328594at2"/>
<dbReference type="InterPro" id="IPR023352">
    <property type="entry name" value="MAPEG-like_dom_sf"/>
</dbReference>
<evidence type="ECO:0000313" key="6">
    <source>
        <dbReference type="EMBL" id="AUM12524.1"/>
    </source>
</evidence>
<protein>
    <recommendedName>
        <fullName evidence="8">MAPEG family protein</fullName>
    </recommendedName>
</protein>
<dbReference type="RefSeq" id="WP_101893892.1">
    <property type="nucleotide sequence ID" value="NZ_CP022684.1"/>
</dbReference>
<proteinExistence type="predicted"/>